<dbReference type="Proteomes" id="UP000001578">
    <property type="component" value="Chromosome"/>
</dbReference>
<dbReference type="eggNOG" id="COG5609">
    <property type="taxonomic scope" value="Bacteria"/>
</dbReference>
<dbReference type="InterPro" id="IPR018745">
    <property type="entry name" value="MpsC"/>
</dbReference>
<dbReference type="KEGG" id="gtn:GTNG_0465"/>
<dbReference type="Pfam" id="PF10057">
    <property type="entry name" value="MpsC"/>
    <property type="match status" value="1"/>
</dbReference>
<gene>
    <name evidence="2" type="ordered locus">GTNG_0465</name>
</gene>
<reference evidence="2 3" key="1">
    <citation type="journal article" date="2007" name="Proc. Natl. Acad. Sci. U.S.A.">
        <title>Genome and proteome of long-chain alkane degrading Geobacillus thermodenitrificans NG80-2 isolated from a deep-subsurface oil reservoir.</title>
        <authorList>
            <person name="Feng L."/>
            <person name="Wang W."/>
            <person name="Cheng J."/>
            <person name="Ren Y."/>
            <person name="Zhao G."/>
            <person name="Gao C."/>
            <person name="Tang Y."/>
            <person name="Liu X."/>
            <person name="Han W."/>
            <person name="Peng X."/>
            <person name="Liu R."/>
            <person name="Wang L."/>
        </authorList>
    </citation>
    <scope>NUCLEOTIDE SEQUENCE [LARGE SCALE GENOMIC DNA]</scope>
    <source>
        <strain evidence="2 3">NG80-2</strain>
    </source>
</reference>
<dbReference type="AlphaFoldDB" id="A4IKJ3"/>
<protein>
    <recommendedName>
        <fullName evidence="1">Na+-translocating membrane potential-generating system MpsC domain-containing protein</fullName>
    </recommendedName>
</protein>
<organism evidence="2 3">
    <name type="scientific">Geobacillus thermodenitrificans (strain NG80-2)</name>
    <dbReference type="NCBI Taxonomy" id="420246"/>
    <lineage>
        <taxon>Bacteria</taxon>
        <taxon>Bacillati</taxon>
        <taxon>Bacillota</taxon>
        <taxon>Bacilli</taxon>
        <taxon>Bacillales</taxon>
        <taxon>Anoxybacillaceae</taxon>
        <taxon>Geobacillus</taxon>
    </lineage>
</organism>
<feature type="domain" description="Na+-translocating membrane potential-generating system MpsC" evidence="1">
    <location>
        <begin position="6"/>
        <end position="113"/>
    </location>
</feature>
<accession>A4IKJ3</accession>
<evidence type="ECO:0000259" key="1">
    <source>
        <dbReference type="Pfam" id="PF10057"/>
    </source>
</evidence>
<evidence type="ECO:0000313" key="3">
    <source>
        <dbReference type="Proteomes" id="UP000001578"/>
    </source>
</evidence>
<dbReference type="HOGENOM" id="CLU_153655_0_0_9"/>
<evidence type="ECO:0000313" key="2">
    <source>
        <dbReference type="EMBL" id="ABO65847.1"/>
    </source>
</evidence>
<name>A4IKJ3_GEOTN</name>
<proteinExistence type="predicted"/>
<dbReference type="EMBL" id="CP000557">
    <property type="protein sequence ID" value="ABO65847.1"/>
    <property type="molecule type" value="Genomic_DNA"/>
</dbReference>
<sequence>MEMSRKEAAFNDIVRKVRKQLFGKGPERIKTYFVDNLAISILHGNLTPTEKFIARTPEGRDMVHAARTKMIQDVYAQHVPDGMEELAGSKLLYLFSDIKVEEDMAVSVFVFEKPIEL</sequence>